<dbReference type="Proteomes" id="UP000494105">
    <property type="component" value="Unassembled WGS sequence"/>
</dbReference>
<protein>
    <recommendedName>
        <fullName evidence="10">TRAP C4-dicarboxylate transport system permease DctM subunit domain-containing protein</fullName>
    </recommendedName>
</protein>
<evidence type="ECO:0000256" key="3">
    <source>
        <dbReference type="ARBA" id="ARBA00022519"/>
    </source>
</evidence>
<feature type="domain" description="TRAP C4-dicarboxylate transport system permease DctM subunit" evidence="10">
    <location>
        <begin position="41"/>
        <end position="281"/>
    </location>
</feature>
<keyword evidence="6 9" id="KW-0472">Membrane</keyword>
<feature type="transmembrane region" description="Helical" evidence="9">
    <location>
        <begin position="551"/>
        <end position="571"/>
    </location>
</feature>
<reference evidence="11 12" key="1">
    <citation type="submission" date="2020-04" db="EMBL/GenBank/DDBJ databases">
        <authorList>
            <person name="De Canck E."/>
        </authorList>
    </citation>
    <scope>NUCLEOTIDE SEQUENCE [LARGE SCALE GENOMIC DNA]</scope>
    <source>
        <strain evidence="11 12">LMG 1861</strain>
    </source>
</reference>
<gene>
    <name evidence="11" type="ORF">LMG1861_03028</name>
</gene>
<proteinExistence type="predicted"/>
<feature type="transmembrane region" description="Helical" evidence="9">
    <location>
        <begin position="608"/>
        <end position="625"/>
    </location>
</feature>
<evidence type="ECO:0000256" key="7">
    <source>
        <dbReference type="RuleBase" id="RU369079"/>
    </source>
</evidence>
<evidence type="ECO:0000256" key="2">
    <source>
        <dbReference type="ARBA" id="ARBA00022475"/>
    </source>
</evidence>
<comment type="subcellular location">
    <subcellularLocation>
        <location evidence="1 7">Cell inner membrane</location>
        <topology evidence="1 7">Multi-pass membrane protein</topology>
    </subcellularLocation>
</comment>
<feature type="transmembrane region" description="Helical" evidence="9">
    <location>
        <begin position="674"/>
        <end position="695"/>
    </location>
</feature>
<keyword evidence="7" id="KW-0813">Transport</keyword>
<feature type="transmembrane region" description="Helical" evidence="9">
    <location>
        <begin position="214"/>
        <end position="237"/>
    </location>
</feature>
<feature type="transmembrane region" description="Helical" evidence="9">
    <location>
        <begin position="179"/>
        <end position="202"/>
    </location>
</feature>
<evidence type="ECO:0000313" key="12">
    <source>
        <dbReference type="Proteomes" id="UP000494105"/>
    </source>
</evidence>
<evidence type="ECO:0000256" key="1">
    <source>
        <dbReference type="ARBA" id="ARBA00004429"/>
    </source>
</evidence>
<evidence type="ECO:0000256" key="4">
    <source>
        <dbReference type="ARBA" id="ARBA00022692"/>
    </source>
</evidence>
<dbReference type="RefSeq" id="WP_175128810.1">
    <property type="nucleotide sequence ID" value="NZ_CADILD010000002.1"/>
</dbReference>
<dbReference type="EMBL" id="CADILD010000002">
    <property type="protein sequence ID" value="CAB3876180.1"/>
    <property type="molecule type" value="Genomic_DNA"/>
</dbReference>
<feature type="transmembrane region" description="Helical" evidence="9">
    <location>
        <begin position="577"/>
        <end position="601"/>
    </location>
</feature>
<comment type="function">
    <text evidence="7">Part of the tripartite ATP-independent periplasmic (TRAP) transport system.</text>
</comment>
<evidence type="ECO:0000259" key="10">
    <source>
        <dbReference type="Pfam" id="PF06808"/>
    </source>
</evidence>
<name>A0A6S7DW96_9BURK</name>
<feature type="compositionally biased region" description="Low complexity" evidence="8">
    <location>
        <begin position="426"/>
        <end position="447"/>
    </location>
</feature>
<evidence type="ECO:0000256" key="6">
    <source>
        <dbReference type="ARBA" id="ARBA00023136"/>
    </source>
</evidence>
<feature type="transmembrane region" description="Helical" evidence="9">
    <location>
        <begin position="134"/>
        <end position="167"/>
    </location>
</feature>
<sequence>MKIHKALWFGLSCIAIVLLMIAFLTPWGELTTGHIGLLMLALIVVAIMLGFPTAFTLMGMGVLFTFLAYYMQSADAGRSVGQTLDLMVQRTYATMTNDSLISIPLFVFMGYLVERANLIEKLFRSMHLALARLPGALAVATLATCAIFATATGIVGAVVTLMGLLAMPAMLKAGYSVRLTAGSITAGGCLGILLPPSVMLIVYGATTGVSVVQLYAGALFPGIMLAVLYMIYVIAVAKLRPDMAPPLPVSERGVPLPPESRTLAAAGYTRALSGMVAAMFKGRRNHDVPMGFMLRNLVTVLAPLVLTLLLVAVVHHGVTRPAVEYDIPAELQLGSGGFDSGLSEPGADGLAEPPGNELAEPPMSDASAGGLAEPPLSDASAGELAEPPGTPRAEIASGEQAGAMTGAGSGGQVAGASAAGVGQQAAATPGSASNGQAAATSASTSDATPDRPAPAGFWIFAAICAVMLVVFYAALTWARLEIFKMLMGSFFPLAVMIAAVLGSIAFGLATPSEAAAMGAMGGALLALAYRRLNLPVLRESVFLTAKTTAMVCWLFVGSSIFSAAFALLGGQRIIEEWVLSLGLTPIQFLLLAQAIIFLLGWPLEWTEIIVIFMPIFVPLLNAFGIDPLFFGLLVALNLQTAFLSPPVAMSAFYLKGVSPPHVTLNQIFLGMMPFMGIQVVAIFLLYMFPGIGLWLPTVLYR</sequence>
<dbReference type="InterPro" id="IPR010656">
    <property type="entry name" value="DctM"/>
</dbReference>
<keyword evidence="2" id="KW-1003">Cell membrane</keyword>
<dbReference type="GO" id="GO:0022857">
    <property type="term" value="F:transmembrane transporter activity"/>
    <property type="evidence" value="ECO:0007669"/>
    <property type="project" value="UniProtKB-UniRule"/>
</dbReference>
<feature type="transmembrane region" description="Helical" evidence="9">
    <location>
        <begin position="455"/>
        <end position="478"/>
    </location>
</feature>
<dbReference type="InterPro" id="IPR004681">
    <property type="entry name" value="TRAP_DctM"/>
</dbReference>
<keyword evidence="3 7" id="KW-0997">Cell inner membrane</keyword>
<evidence type="ECO:0000256" key="5">
    <source>
        <dbReference type="ARBA" id="ARBA00022989"/>
    </source>
</evidence>
<feature type="region of interest" description="Disordered" evidence="8">
    <location>
        <begin position="426"/>
        <end position="449"/>
    </location>
</feature>
<feature type="transmembrane region" description="Helical" evidence="9">
    <location>
        <begin position="631"/>
        <end position="654"/>
    </location>
</feature>
<dbReference type="AlphaFoldDB" id="A0A6S7DW96"/>
<dbReference type="PANTHER" id="PTHR33362:SF7">
    <property type="entry name" value="SLL1103 PROTEIN"/>
    <property type="match status" value="1"/>
</dbReference>
<evidence type="ECO:0000313" key="11">
    <source>
        <dbReference type="EMBL" id="CAB3876180.1"/>
    </source>
</evidence>
<keyword evidence="5 9" id="KW-1133">Transmembrane helix</keyword>
<evidence type="ECO:0000256" key="8">
    <source>
        <dbReference type="SAM" id="MobiDB-lite"/>
    </source>
</evidence>
<keyword evidence="4 9" id="KW-0812">Transmembrane</keyword>
<feature type="region of interest" description="Disordered" evidence="8">
    <location>
        <begin position="336"/>
        <end position="394"/>
    </location>
</feature>
<dbReference type="Pfam" id="PF06808">
    <property type="entry name" value="DctM"/>
    <property type="match status" value="2"/>
</dbReference>
<feature type="transmembrane region" description="Helical" evidence="9">
    <location>
        <begin position="90"/>
        <end position="113"/>
    </location>
</feature>
<organism evidence="11 12">
    <name type="scientific">Achromobacter piechaudii</name>
    <dbReference type="NCBI Taxonomy" id="72556"/>
    <lineage>
        <taxon>Bacteria</taxon>
        <taxon>Pseudomonadati</taxon>
        <taxon>Pseudomonadota</taxon>
        <taxon>Betaproteobacteria</taxon>
        <taxon>Burkholderiales</taxon>
        <taxon>Alcaligenaceae</taxon>
        <taxon>Achromobacter</taxon>
    </lineage>
</organism>
<feature type="transmembrane region" description="Helical" evidence="9">
    <location>
        <begin position="292"/>
        <end position="314"/>
    </location>
</feature>
<accession>A0A6S7DW96</accession>
<dbReference type="PANTHER" id="PTHR33362">
    <property type="entry name" value="SIALIC ACID TRAP TRANSPORTER PERMEASE PROTEIN SIAT-RELATED"/>
    <property type="match status" value="1"/>
</dbReference>
<feature type="transmembrane region" description="Helical" evidence="9">
    <location>
        <begin position="37"/>
        <end position="70"/>
    </location>
</feature>
<evidence type="ECO:0000256" key="9">
    <source>
        <dbReference type="SAM" id="Phobius"/>
    </source>
</evidence>
<feature type="transmembrane region" description="Helical" evidence="9">
    <location>
        <begin position="6"/>
        <end position="25"/>
    </location>
</feature>
<feature type="domain" description="TRAP C4-dicarboxylate transport system permease DctM subunit" evidence="10">
    <location>
        <begin position="479"/>
        <end position="691"/>
    </location>
</feature>
<feature type="transmembrane region" description="Helical" evidence="9">
    <location>
        <begin position="490"/>
        <end position="508"/>
    </location>
</feature>
<dbReference type="GO" id="GO:0005886">
    <property type="term" value="C:plasma membrane"/>
    <property type="evidence" value="ECO:0007669"/>
    <property type="project" value="UniProtKB-SubCell"/>
</dbReference>